<protein>
    <submittedName>
        <fullName evidence="1">ABC transporter permease</fullName>
    </submittedName>
</protein>
<accession>A0A2A7W3S3</accession>
<proteinExistence type="predicted"/>
<comment type="caution">
    <text evidence="1">The sequence shown here is derived from an EMBL/GenBank/DDBJ whole genome shotgun (WGS) entry which is preliminary data.</text>
</comment>
<name>A0A2A7W3S3_9BACI</name>
<dbReference type="EMBL" id="NUEL01000008">
    <property type="protein sequence ID" value="PEJ09859.1"/>
    <property type="molecule type" value="Genomic_DNA"/>
</dbReference>
<evidence type="ECO:0000313" key="2">
    <source>
        <dbReference type="Proteomes" id="UP000220045"/>
    </source>
</evidence>
<reference evidence="1 2" key="1">
    <citation type="submission" date="2017-09" db="EMBL/GenBank/DDBJ databases">
        <title>Large-scale bioinformatics analysis of Bacillus genomes uncovers conserved roles of natural products in bacterial physiology.</title>
        <authorList>
            <consortium name="Agbiome Team Llc"/>
            <person name="Bleich R.M."/>
            <person name="Grubbs K.J."/>
            <person name="Santa Maria K.C."/>
            <person name="Allen S.E."/>
            <person name="Farag S."/>
            <person name="Shank E.A."/>
            <person name="Bowers A."/>
        </authorList>
    </citation>
    <scope>NUCLEOTIDE SEQUENCE [LARGE SCALE GENOMIC DNA]</scope>
    <source>
        <strain evidence="1 2">AFS004017</strain>
    </source>
</reference>
<dbReference type="Proteomes" id="UP000220045">
    <property type="component" value="Unassembled WGS sequence"/>
</dbReference>
<organism evidence="1 2">
    <name type="scientific">Bacillus wiedmannii</name>
    <dbReference type="NCBI Taxonomy" id="1890302"/>
    <lineage>
        <taxon>Bacteria</taxon>
        <taxon>Bacillati</taxon>
        <taxon>Bacillota</taxon>
        <taxon>Bacilli</taxon>
        <taxon>Bacillales</taxon>
        <taxon>Bacillaceae</taxon>
        <taxon>Bacillus</taxon>
        <taxon>Bacillus cereus group</taxon>
    </lineage>
</organism>
<evidence type="ECO:0000313" key="1">
    <source>
        <dbReference type="EMBL" id="PEJ09859.1"/>
    </source>
</evidence>
<gene>
    <name evidence="1" type="ORF">CN684_06300</name>
</gene>
<dbReference type="AlphaFoldDB" id="A0A2A7W3S3"/>
<sequence>MMAIEHNMHNDETMKNRYLFIMRIVLSVASILNRKVKNLLF</sequence>